<keyword evidence="11" id="KW-0472">Membrane</keyword>
<evidence type="ECO:0000256" key="10">
    <source>
        <dbReference type="ARBA" id="ARBA00022989"/>
    </source>
</evidence>
<dbReference type="PANTHER" id="PTHR23033">
    <property type="entry name" value="BETA1,3-GALACTOSYLTRANSFERASE"/>
    <property type="match status" value="1"/>
</dbReference>
<reference evidence="13 14" key="1">
    <citation type="submission" date="2015-10" db="EMBL/GenBank/DDBJ databases">
        <title>Full genome of DAOMC 229536 Phialocephala scopiformis, a fungal endophyte of spruce producing the potent anti-insectan compound rugulosin.</title>
        <authorList>
            <consortium name="DOE Joint Genome Institute"/>
            <person name="Walker A.K."/>
            <person name="Frasz S.L."/>
            <person name="Seifert K.A."/>
            <person name="Miller J.D."/>
            <person name="Mondo S.J."/>
            <person name="Labutti K."/>
            <person name="Lipzen A."/>
            <person name="Dockter R."/>
            <person name="Kennedy M."/>
            <person name="Grigoriev I.V."/>
            <person name="Spatafora J.W."/>
        </authorList>
    </citation>
    <scope>NUCLEOTIDE SEQUENCE [LARGE SCALE GENOMIC DNA]</scope>
    <source>
        <strain evidence="13 14">CBS 120377</strain>
    </source>
</reference>
<evidence type="ECO:0000256" key="2">
    <source>
        <dbReference type="ARBA" id="ARBA00004922"/>
    </source>
</evidence>
<dbReference type="InterPro" id="IPR003378">
    <property type="entry name" value="Fringe-like_glycosylTrfase"/>
</dbReference>
<evidence type="ECO:0000256" key="9">
    <source>
        <dbReference type="ARBA" id="ARBA00022968"/>
    </source>
</evidence>
<comment type="similarity">
    <text evidence="3">Belongs to the glycosyltransferase 31 family. Beta3-Gal-T subfamily.</text>
</comment>
<dbReference type="InParanoid" id="A0A194XNH4"/>
<keyword evidence="14" id="KW-1185">Reference proteome</keyword>
<evidence type="ECO:0000256" key="11">
    <source>
        <dbReference type="ARBA" id="ARBA00023136"/>
    </source>
</evidence>
<comment type="pathway">
    <text evidence="2">Protein modification; protein glycosylation.</text>
</comment>
<accession>A0A194XNH4</accession>
<dbReference type="GO" id="GO:0016020">
    <property type="term" value="C:membrane"/>
    <property type="evidence" value="ECO:0007669"/>
    <property type="project" value="UniProtKB-SubCell"/>
</dbReference>
<dbReference type="Proteomes" id="UP000070700">
    <property type="component" value="Unassembled WGS sequence"/>
</dbReference>
<dbReference type="RefSeq" id="XP_018076056.1">
    <property type="nucleotide sequence ID" value="XM_018207130.1"/>
</dbReference>
<dbReference type="AlphaFoldDB" id="A0A194XNH4"/>
<name>A0A194XNH4_MOLSC</name>
<sequence length="448" mass="50283">MLPRLQFRCRALLSFLLVCLCIYLFDPYDNPAILFLRWHGGKVRYHTKSVFLPSGYPQHTRDVLCNITSDDIGLIIKTGYATKSRLESKLRVIDGRWKNENVAIASDYGSYGEMRMNDQAVQVHDVLAGLIEEVEDQSPVRVRLYKKFKKAIKYQSSMPQEDILKSGWELDIMKHIPALELGLEQLPDKKWYLMIDDDTYIHIPSIISILSTLSPSKLHYLGKALGSYTLRFAHGGSGVVFSHAALAHIFQPKHVPLLDQLKLKSLTSEVELGDKLIGELAMGTGIYLNEEYSTHFNGESPWRSKVTKESVCSEVVGFHGLEVEQMGKVKEGLSAVQSVVRWCDLGGLFGGGEFEIENNKTRDGALTAVRQGWDFVGQVGEQPIILEGGDAKDCEKTCAEREECLSWKSEAQKCWAVPWATGGEKTGDKIVSGLRYERLNHLIQSCVP</sequence>
<keyword evidence="6" id="KW-0808">Transferase</keyword>
<organism evidence="13 14">
    <name type="scientific">Mollisia scopiformis</name>
    <name type="common">Conifer needle endophyte fungus</name>
    <name type="synonym">Phialocephala scopiformis</name>
    <dbReference type="NCBI Taxonomy" id="149040"/>
    <lineage>
        <taxon>Eukaryota</taxon>
        <taxon>Fungi</taxon>
        <taxon>Dikarya</taxon>
        <taxon>Ascomycota</taxon>
        <taxon>Pezizomycotina</taxon>
        <taxon>Leotiomycetes</taxon>
        <taxon>Helotiales</taxon>
        <taxon>Mollisiaceae</taxon>
        <taxon>Mollisia</taxon>
    </lineage>
</organism>
<gene>
    <name evidence="13" type="ORF">LY89DRAFT_380729</name>
</gene>
<evidence type="ECO:0000256" key="5">
    <source>
        <dbReference type="ARBA" id="ARBA00022676"/>
    </source>
</evidence>
<dbReference type="Pfam" id="PF02434">
    <property type="entry name" value="Fringe"/>
    <property type="match status" value="1"/>
</dbReference>
<dbReference type="InterPro" id="IPR026050">
    <property type="entry name" value="C1GALT1/C1GALT1_chp1"/>
</dbReference>
<evidence type="ECO:0000256" key="3">
    <source>
        <dbReference type="ARBA" id="ARBA00006462"/>
    </source>
</evidence>
<proteinExistence type="inferred from homology"/>
<keyword evidence="10" id="KW-1133">Transmembrane helix</keyword>
<evidence type="ECO:0000256" key="4">
    <source>
        <dbReference type="ARBA" id="ARBA00012557"/>
    </source>
</evidence>
<keyword evidence="5" id="KW-0328">Glycosyltransferase</keyword>
<evidence type="ECO:0000313" key="14">
    <source>
        <dbReference type="Proteomes" id="UP000070700"/>
    </source>
</evidence>
<evidence type="ECO:0000256" key="1">
    <source>
        <dbReference type="ARBA" id="ARBA00004606"/>
    </source>
</evidence>
<comment type="subcellular location">
    <subcellularLocation>
        <location evidence="1">Membrane</location>
        <topology evidence="1">Single-pass type II membrane protein</topology>
    </subcellularLocation>
</comment>
<evidence type="ECO:0000313" key="13">
    <source>
        <dbReference type="EMBL" id="KUJ21701.1"/>
    </source>
</evidence>
<evidence type="ECO:0000256" key="7">
    <source>
        <dbReference type="ARBA" id="ARBA00022692"/>
    </source>
</evidence>
<dbReference type="STRING" id="149040.A0A194XNH4"/>
<keyword evidence="9" id="KW-0735">Signal-anchor</keyword>
<keyword evidence="8" id="KW-0547">Nucleotide-binding</keyword>
<dbReference type="KEGG" id="psco:LY89DRAFT_380729"/>
<dbReference type="GeneID" id="28816856"/>
<dbReference type="OrthoDB" id="414175at2759"/>
<protein>
    <recommendedName>
        <fullName evidence="4">N-acetylgalactosaminide beta-1,3-galactosyltransferase</fullName>
        <ecNumber evidence="4">2.4.1.122</ecNumber>
    </recommendedName>
</protein>
<evidence type="ECO:0000256" key="8">
    <source>
        <dbReference type="ARBA" id="ARBA00022741"/>
    </source>
</evidence>
<dbReference type="GO" id="GO:0016263">
    <property type="term" value="F:glycoprotein-N-acetylgalactosamine 3-beta-galactosyltransferase activity"/>
    <property type="evidence" value="ECO:0007669"/>
    <property type="project" value="UniProtKB-EC"/>
</dbReference>
<evidence type="ECO:0000259" key="12">
    <source>
        <dbReference type="Pfam" id="PF02434"/>
    </source>
</evidence>
<keyword evidence="7" id="KW-0812">Transmembrane</keyword>
<feature type="domain" description="Fringe-like glycosyltransferase" evidence="12">
    <location>
        <begin position="188"/>
        <end position="274"/>
    </location>
</feature>
<dbReference type="EMBL" id="KQ947407">
    <property type="protein sequence ID" value="KUJ21701.1"/>
    <property type="molecule type" value="Genomic_DNA"/>
</dbReference>
<dbReference type="GO" id="GO:0000166">
    <property type="term" value="F:nucleotide binding"/>
    <property type="evidence" value="ECO:0007669"/>
    <property type="project" value="UniProtKB-KW"/>
</dbReference>
<dbReference type="EC" id="2.4.1.122" evidence="4"/>
<evidence type="ECO:0000256" key="6">
    <source>
        <dbReference type="ARBA" id="ARBA00022679"/>
    </source>
</evidence>
<dbReference type="Gene3D" id="3.90.550.50">
    <property type="match status" value="1"/>
</dbReference>